<accession>A0A4Z2HMJ0</accession>
<evidence type="ECO:0000313" key="2">
    <source>
        <dbReference type="Proteomes" id="UP000314294"/>
    </source>
</evidence>
<dbReference type="AlphaFoldDB" id="A0A4Z2HMJ0"/>
<dbReference type="Proteomes" id="UP000314294">
    <property type="component" value="Unassembled WGS sequence"/>
</dbReference>
<proteinExistence type="predicted"/>
<organism evidence="1 2">
    <name type="scientific">Liparis tanakae</name>
    <name type="common">Tanaka's snailfish</name>
    <dbReference type="NCBI Taxonomy" id="230148"/>
    <lineage>
        <taxon>Eukaryota</taxon>
        <taxon>Metazoa</taxon>
        <taxon>Chordata</taxon>
        <taxon>Craniata</taxon>
        <taxon>Vertebrata</taxon>
        <taxon>Euteleostomi</taxon>
        <taxon>Actinopterygii</taxon>
        <taxon>Neopterygii</taxon>
        <taxon>Teleostei</taxon>
        <taxon>Neoteleostei</taxon>
        <taxon>Acanthomorphata</taxon>
        <taxon>Eupercaria</taxon>
        <taxon>Perciformes</taxon>
        <taxon>Cottioidei</taxon>
        <taxon>Cottales</taxon>
        <taxon>Liparidae</taxon>
        <taxon>Liparis</taxon>
    </lineage>
</organism>
<gene>
    <name evidence="1" type="ORF">EYF80_022712</name>
</gene>
<evidence type="ECO:0000313" key="1">
    <source>
        <dbReference type="EMBL" id="TNN67066.1"/>
    </source>
</evidence>
<comment type="caution">
    <text evidence="1">The sequence shown here is derived from an EMBL/GenBank/DDBJ whole genome shotgun (WGS) entry which is preliminary data.</text>
</comment>
<dbReference type="EMBL" id="SRLO01000210">
    <property type="protein sequence ID" value="TNN67066.1"/>
    <property type="molecule type" value="Genomic_DNA"/>
</dbReference>
<protein>
    <submittedName>
        <fullName evidence="1">Uncharacterized protein</fullName>
    </submittedName>
</protein>
<keyword evidence="2" id="KW-1185">Reference proteome</keyword>
<sequence length="102" mass="11120">MFPLSDFTIDAARKTSAGCLSCIAHADGNSSPEHIVVRKQHRHLQSSSWLVGHDRESLSLMIKGKQSSVENRAIIGSLARSLLPLFPREACSPECNEANAPH</sequence>
<reference evidence="1 2" key="1">
    <citation type="submission" date="2019-03" db="EMBL/GenBank/DDBJ databases">
        <title>First draft genome of Liparis tanakae, snailfish: a comprehensive survey of snailfish specific genes.</title>
        <authorList>
            <person name="Kim W."/>
            <person name="Song I."/>
            <person name="Jeong J.-H."/>
            <person name="Kim D."/>
            <person name="Kim S."/>
            <person name="Ryu S."/>
            <person name="Song J.Y."/>
            <person name="Lee S.K."/>
        </authorList>
    </citation>
    <scope>NUCLEOTIDE SEQUENCE [LARGE SCALE GENOMIC DNA]</scope>
    <source>
        <tissue evidence="1">Muscle</tissue>
    </source>
</reference>
<name>A0A4Z2HMJ0_9TELE</name>